<name>A0A0D6MNK4_9PROT</name>
<sequence length="438" mass="48222">MTKRSEFRLTDVQAQATKLLGGPARSILLRGGSRSGKTFCLIRAVVVRALKAPGSRHGIFRHTLQSLKSSVVNDTFPKVMELCFKGVAYKIDRQNWVADFANGSSIIFGGLDDKQRTEKILGLEFATVYLNEASQISYGARMMLLTRLAQKIDRIDGQPLPMKEYIDANPPTTSHWLYALFEAGIEPKSGEPLANRSLFATMQLNPQSNAHNLAAGYLDSLESLSERERRRFLLGEYQSAVEGALWRLEMFRRAGPVSNTDLKRIVVAVDPSGCAGKEDRRSDEIGISVCGIDHRGIGHVLEDATLRGGPDEWARAAVAAHDRWGADRIIAERNFGGALVESNIRAARANVPVKLVTASRGKTARAEPVAALYEQGRVVHHGRFVDLEDQLTQFSAAGYQGAKSPDRADALVWALTELMLEQQVAPAQWVPTNFNLGR</sequence>
<dbReference type="AlphaFoldDB" id="A0A0D6MNK4"/>
<evidence type="ECO:0000313" key="3">
    <source>
        <dbReference type="EMBL" id="GAN55244.1"/>
    </source>
</evidence>
<dbReference type="SUPFAM" id="SSF52540">
    <property type="entry name" value="P-loop containing nucleoside triphosphate hydrolases"/>
    <property type="match status" value="1"/>
</dbReference>
<dbReference type="Gene3D" id="3.30.420.240">
    <property type="match status" value="1"/>
</dbReference>
<keyword evidence="1" id="KW-1188">Viral release from host cell</keyword>
<dbReference type="Pfam" id="PF17289">
    <property type="entry name" value="Terminase_6C"/>
    <property type="match status" value="1"/>
</dbReference>
<dbReference type="Pfam" id="PF03237">
    <property type="entry name" value="Terminase_6N"/>
    <property type="match status" value="1"/>
</dbReference>
<dbReference type="EMBL" id="BALE01000041">
    <property type="protein sequence ID" value="GAN55244.1"/>
    <property type="molecule type" value="Genomic_DNA"/>
</dbReference>
<dbReference type="STRING" id="1231623.Tasa_041_039"/>
<dbReference type="Gene3D" id="3.40.50.300">
    <property type="entry name" value="P-loop containing nucleotide triphosphate hydrolases"/>
    <property type="match status" value="1"/>
</dbReference>
<comment type="caution">
    <text evidence="3">The sequence shown here is derived from an EMBL/GenBank/DDBJ whole genome shotgun (WGS) entry which is preliminary data.</text>
</comment>
<dbReference type="InterPro" id="IPR035421">
    <property type="entry name" value="Terminase_6C"/>
</dbReference>
<organism evidence="3 4">
    <name type="scientific">Tanticharoenia sakaeratensis NBRC 103193</name>
    <dbReference type="NCBI Taxonomy" id="1231623"/>
    <lineage>
        <taxon>Bacteria</taxon>
        <taxon>Pseudomonadati</taxon>
        <taxon>Pseudomonadota</taxon>
        <taxon>Alphaproteobacteria</taxon>
        <taxon>Acetobacterales</taxon>
        <taxon>Acetobacteraceae</taxon>
        <taxon>Tanticharoenia</taxon>
    </lineage>
</organism>
<proteinExistence type="predicted"/>
<dbReference type="RefSeq" id="WP_148505994.1">
    <property type="nucleotide sequence ID" value="NZ_BALE01000041.1"/>
</dbReference>
<feature type="domain" description="Terminase large subunit gp17-like C-terminal" evidence="2">
    <location>
        <begin position="268"/>
        <end position="416"/>
    </location>
</feature>
<reference evidence="3 4" key="1">
    <citation type="submission" date="2012-10" db="EMBL/GenBank/DDBJ databases">
        <title>Genome sequencing of Tanticharoenia sakaeratensis NBRC 103193.</title>
        <authorList>
            <person name="Azuma Y."/>
            <person name="Hadano H."/>
            <person name="Hirakawa H."/>
            <person name="Matsushita K."/>
        </authorList>
    </citation>
    <scope>NUCLEOTIDE SEQUENCE [LARGE SCALE GENOMIC DNA]</scope>
    <source>
        <strain evidence="3 4">NBRC 103193</strain>
    </source>
</reference>
<protein>
    <submittedName>
        <fullName evidence="3">Phage DNA packaging protein</fullName>
    </submittedName>
</protein>
<dbReference type="InterPro" id="IPR027417">
    <property type="entry name" value="P-loop_NTPase"/>
</dbReference>
<dbReference type="Proteomes" id="UP000032679">
    <property type="component" value="Unassembled WGS sequence"/>
</dbReference>
<evidence type="ECO:0000259" key="2">
    <source>
        <dbReference type="Pfam" id="PF17289"/>
    </source>
</evidence>
<accession>A0A0D6MNK4</accession>
<keyword evidence="4" id="KW-1185">Reference proteome</keyword>
<dbReference type="OrthoDB" id="4519042at2"/>
<evidence type="ECO:0000313" key="4">
    <source>
        <dbReference type="Proteomes" id="UP000032679"/>
    </source>
</evidence>
<gene>
    <name evidence="3" type="ORF">Tasa_041_039</name>
</gene>
<evidence type="ECO:0000256" key="1">
    <source>
        <dbReference type="ARBA" id="ARBA00022612"/>
    </source>
</evidence>